<reference evidence="3" key="1">
    <citation type="submission" date="2019-04" db="EMBL/GenBank/DDBJ databases">
        <title>Evolution of Biomass-Degrading Anaerobic Consortia Revealed by Metagenomics.</title>
        <authorList>
            <person name="Peng X."/>
        </authorList>
    </citation>
    <scope>NUCLEOTIDE SEQUENCE</scope>
    <source>
        <strain evidence="3">SIG66</strain>
    </source>
</reference>
<dbReference type="AlphaFoldDB" id="A0A928HJ30"/>
<organism evidence="3 4">
    <name type="scientific">Candidatus Avelusimicrobium gallicola</name>
    <dbReference type="NCBI Taxonomy" id="2562704"/>
    <lineage>
        <taxon>Bacteria</taxon>
        <taxon>Pseudomonadati</taxon>
        <taxon>Elusimicrobiota</taxon>
        <taxon>Elusimicrobia</taxon>
        <taxon>Elusimicrobiales</taxon>
        <taxon>Elusimicrobiaceae</taxon>
        <taxon>Candidatus Avelusimicrobium</taxon>
    </lineage>
</organism>
<evidence type="ECO:0000256" key="1">
    <source>
        <dbReference type="SAM" id="MobiDB-lite"/>
    </source>
</evidence>
<comment type="caution">
    <text evidence="3">The sequence shown here is derived from an EMBL/GenBank/DDBJ whole genome shotgun (WGS) entry which is preliminary data.</text>
</comment>
<accession>A0A928HJ30</accession>
<name>A0A928HJ30_9BACT</name>
<protein>
    <recommendedName>
        <fullName evidence="5">Lipoprotein</fullName>
    </recommendedName>
</protein>
<dbReference type="EMBL" id="SUVG01000006">
    <property type="protein sequence ID" value="MBE6421615.1"/>
    <property type="molecule type" value="Genomic_DNA"/>
</dbReference>
<evidence type="ECO:0000313" key="4">
    <source>
        <dbReference type="Proteomes" id="UP000725649"/>
    </source>
</evidence>
<sequence length="312" mass="35306">MKKTCLAAILIFCLTGCYTPLNNSGVATTKSWLEVYGKKTDFDGKQYDSCYQFNLHFWPQEAAEQLNLQESCISSCCWRSDKEEVVLDFNKNFDANLAYYGRARKYSPAQITLKVSHSNFVNTTKVTVSPRGSISSKGLVKLTYEEVENPARLAQIEESARRLQARRNAYLIELAQNQEADTLPEEETPPVKKKTTKRKSTKQLAQTASSPAQQAEALVHRQAGAKIDAYFYRMDKNYKKQGALFLLSDRILHPHQTETDGVWSVSCQARARTGLTTDTLKASTFSCGLWTVDLNKNTVTPEDKRAQMIWEE</sequence>
<feature type="signal peptide" evidence="2">
    <location>
        <begin position="1"/>
        <end position="23"/>
    </location>
</feature>
<evidence type="ECO:0000256" key="2">
    <source>
        <dbReference type="SAM" id="SignalP"/>
    </source>
</evidence>
<dbReference type="Proteomes" id="UP000725649">
    <property type="component" value="Unassembled WGS sequence"/>
</dbReference>
<feature type="compositionally biased region" description="Polar residues" evidence="1">
    <location>
        <begin position="203"/>
        <end position="213"/>
    </location>
</feature>
<feature type="chain" id="PRO_5037749779" description="Lipoprotein" evidence="2">
    <location>
        <begin position="24"/>
        <end position="312"/>
    </location>
</feature>
<gene>
    <name evidence="3" type="ORF">E7027_05790</name>
</gene>
<evidence type="ECO:0008006" key="5">
    <source>
        <dbReference type="Google" id="ProtNLM"/>
    </source>
</evidence>
<evidence type="ECO:0000313" key="3">
    <source>
        <dbReference type="EMBL" id="MBE6421615.1"/>
    </source>
</evidence>
<keyword evidence="2" id="KW-0732">Signal</keyword>
<feature type="region of interest" description="Disordered" evidence="1">
    <location>
        <begin position="180"/>
        <end position="217"/>
    </location>
</feature>
<proteinExistence type="predicted"/>
<feature type="compositionally biased region" description="Basic residues" evidence="1">
    <location>
        <begin position="191"/>
        <end position="201"/>
    </location>
</feature>